<dbReference type="GO" id="GO:0004803">
    <property type="term" value="F:transposase activity"/>
    <property type="evidence" value="ECO:0007669"/>
    <property type="project" value="InterPro"/>
</dbReference>
<dbReference type="Pfam" id="PF01609">
    <property type="entry name" value="DDE_Tnp_1"/>
    <property type="match status" value="1"/>
</dbReference>
<dbReference type="EMBL" id="UGYB01000001">
    <property type="protein sequence ID" value="SUI03849.1"/>
    <property type="molecule type" value="Genomic_DNA"/>
</dbReference>
<dbReference type="GO" id="GO:0006313">
    <property type="term" value="P:DNA transposition"/>
    <property type="evidence" value="ECO:0007669"/>
    <property type="project" value="InterPro"/>
</dbReference>
<evidence type="ECO:0000313" key="3">
    <source>
        <dbReference type="Proteomes" id="UP000254220"/>
    </source>
</evidence>
<proteinExistence type="predicted"/>
<accession>A0A379XTL2</accession>
<feature type="domain" description="Transposase IS4-like" evidence="1">
    <location>
        <begin position="8"/>
        <end position="103"/>
    </location>
</feature>
<evidence type="ECO:0000313" key="2">
    <source>
        <dbReference type="EMBL" id="SUI03849.1"/>
    </source>
</evidence>
<evidence type="ECO:0000259" key="1">
    <source>
        <dbReference type="Pfam" id="PF01609"/>
    </source>
</evidence>
<sequence length="115" mass="12659">MTGTDCNFFAIDGAQFRTPDEPELREHYGSANTSTERQSAYPVMRLVALMNLGSHMLLDAATAPYRRSEILMAQSLTASIPDNSVTLFDKLFYSADLLLTLSRQGNNRQLVVAGA</sequence>
<organism evidence="2 3">
    <name type="scientific">Salmonella enterica subsp. indica</name>
    <dbReference type="NCBI Taxonomy" id="59207"/>
    <lineage>
        <taxon>Bacteria</taxon>
        <taxon>Pseudomonadati</taxon>
        <taxon>Pseudomonadota</taxon>
        <taxon>Gammaproteobacteria</taxon>
        <taxon>Enterobacterales</taxon>
        <taxon>Enterobacteriaceae</taxon>
        <taxon>Salmonella</taxon>
    </lineage>
</organism>
<name>A0A379XTL2_SALER</name>
<dbReference type="PANTHER" id="PTHR37529:SF1">
    <property type="entry name" value="TRANSPOSASE INSG FOR INSERTION SEQUENCE ELEMENT IS4-RELATED"/>
    <property type="match status" value="1"/>
</dbReference>
<reference evidence="2 3" key="1">
    <citation type="submission" date="2018-06" db="EMBL/GenBank/DDBJ databases">
        <authorList>
            <consortium name="Pathogen Informatics"/>
            <person name="Doyle S."/>
        </authorList>
    </citation>
    <scope>NUCLEOTIDE SEQUENCE [LARGE SCALE GENOMIC DNA]</scope>
    <source>
        <strain evidence="2 3">NCTC12420</strain>
    </source>
</reference>
<dbReference type="Proteomes" id="UP000254220">
    <property type="component" value="Unassembled WGS sequence"/>
</dbReference>
<dbReference type="AlphaFoldDB" id="A0A379XTL2"/>
<dbReference type="PANTHER" id="PTHR37529">
    <property type="entry name" value="TRANSPOSASE INSG FOR INSERTION SEQUENCE ELEMENT IS4-RELATED"/>
    <property type="match status" value="1"/>
</dbReference>
<dbReference type="InterPro" id="IPR002559">
    <property type="entry name" value="Transposase_11"/>
</dbReference>
<dbReference type="GO" id="GO:0003677">
    <property type="term" value="F:DNA binding"/>
    <property type="evidence" value="ECO:0007669"/>
    <property type="project" value="InterPro"/>
</dbReference>
<protein>
    <recommendedName>
        <fullName evidence="1">Transposase IS4-like domain-containing protein</fullName>
    </recommendedName>
</protein>
<gene>
    <name evidence="2" type="ORF">NCTC12420_03669</name>
</gene>